<dbReference type="GO" id="GO:0000824">
    <property type="term" value="F:inositol-1,4,5,6-tetrakisphosphate 3-kinase activity"/>
    <property type="evidence" value="ECO:0007669"/>
    <property type="project" value="TreeGrafter"/>
</dbReference>
<dbReference type="OrthoDB" id="338650at2759"/>
<proteinExistence type="inferred from homology"/>
<reference evidence="6 7" key="1">
    <citation type="journal article" date="2018" name="Front. Microbiol.">
        <title>Prospects for Fungal Bioremediation of Acidic Radioactive Waste Sites: Characterization and Genome Sequence of Rhodotorula taiwanensis MD1149.</title>
        <authorList>
            <person name="Tkavc R."/>
            <person name="Matrosova V.Y."/>
            <person name="Grichenko O.E."/>
            <person name="Gostincar C."/>
            <person name="Volpe R.P."/>
            <person name="Klimenkova P."/>
            <person name="Gaidamakova E.K."/>
            <person name="Zhou C.E."/>
            <person name="Stewart B.J."/>
            <person name="Lyman M.G."/>
            <person name="Malfatti S.A."/>
            <person name="Rubinfeld B."/>
            <person name="Courtot M."/>
            <person name="Singh J."/>
            <person name="Dalgard C.L."/>
            <person name="Hamilton T."/>
            <person name="Frey K.G."/>
            <person name="Gunde-Cimerman N."/>
            <person name="Dugan L."/>
            <person name="Daly M.J."/>
        </authorList>
    </citation>
    <scope>NUCLEOTIDE SEQUENCE [LARGE SCALE GENOMIC DNA]</scope>
    <source>
        <strain evidence="6 7">MD1149</strain>
    </source>
</reference>
<name>A0A2S5BFP4_9BASI</name>
<dbReference type="Pfam" id="PF03770">
    <property type="entry name" value="IPK"/>
    <property type="match status" value="2"/>
</dbReference>
<dbReference type="GO" id="GO:0046854">
    <property type="term" value="P:phosphatidylinositol phosphate biosynthetic process"/>
    <property type="evidence" value="ECO:0007669"/>
    <property type="project" value="TreeGrafter"/>
</dbReference>
<comment type="caution">
    <text evidence="6">The sequence shown here is derived from an EMBL/GenBank/DDBJ whole genome shotgun (WGS) entry which is preliminary data.</text>
</comment>
<feature type="compositionally biased region" description="Low complexity" evidence="5">
    <location>
        <begin position="290"/>
        <end position="302"/>
    </location>
</feature>
<dbReference type="GO" id="GO:0005634">
    <property type="term" value="C:nucleus"/>
    <property type="evidence" value="ECO:0007669"/>
    <property type="project" value="TreeGrafter"/>
</dbReference>
<evidence type="ECO:0000313" key="6">
    <source>
        <dbReference type="EMBL" id="POY75588.1"/>
    </source>
</evidence>
<keyword evidence="2 4" id="KW-0808">Transferase</keyword>
<dbReference type="PANTHER" id="PTHR12400">
    <property type="entry name" value="INOSITOL POLYPHOSPHATE KINASE"/>
    <property type="match status" value="1"/>
</dbReference>
<sequence length="390" mass="42117">MAFAHQVGGHAATILASPLSSSTLIKPASDRELEFYQRVGPRLADGQLVGEWTPGFYGTLRSHRPPPAAGSGDGTAAQEDNAAVLLRQPDMLVLENLTHRFLRPNVLDIKLGTQLYDEDATDDKKQRMRKAAESTTSAATGIRLTGFQVWNRDTQAYVQTDKVFGKSLEADELALGFARFFCPPDSPLSRAEQRIIDITDSTSAKEPSVGSDTGSRADESSDSLRTHPAGPPALPTDLLLIVLRTLLRRLKQLIALLSTVEMRMRGGSLLVVVEGDPDALERAVLRLAGPQRAGAPAPQSQRGGAVVRQAESEQAAADDDGDDDGASVSTTDEEGNAKRETLLPLEMRLIDFAHTRAAPGEGPDEGVLLGLRTTERLWGELVAQLEERER</sequence>
<accession>A0A2S5BFP4</accession>
<dbReference type="STRING" id="741276.A0A2S5BFP4"/>
<organism evidence="6 7">
    <name type="scientific">Rhodotorula taiwanensis</name>
    <dbReference type="NCBI Taxonomy" id="741276"/>
    <lineage>
        <taxon>Eukaryota</taxon>
        <taxon>Fungi</taxon>
        <taxon>Dikarya</taxon>
        <taxon>Basidiomycota</taxon>
        <taxon>Pucciniomycotina</taxon>
        <taxon>Microbotryomycetes</taxon>
        <taxon>Sporidiobolales</taxon>
        <taxon>Sporidiobolaceae</taxon>
        <taxon>Rhodotorula</taxon>
    </lineage>
</organism>
<evidence type="ECO:0000256" key="1">
    <source>
        <dbReference type="ARBA" id="ARBA00007374"/>
    </source>
</evidence>
<dbReference type="GO" id="GO:0032958">
    <property type="term" value="P:inositol phosphate biosynthetic process"/>
    <property type="evidence" value="ECO:0007669"/>
    <property type="project" value="InterPro"/>
</dbReference>
<feature type="compositionally biased region" description="Basic and acidic residues" evidence="5">
    <location>
        <begin position="215"/>
        <end position="225"/>
    </location>
</feature>
<comment type="similarity">
    <text evidence="1 4">Belongs to the inositol phosphokinase (IPK) family.</text>
</comment>
<dbReference type="SUPFAM" id="SSF56104">
    <property type="entry name" value="SAICAR synthase-like"/>
    <property type="match status" value="1"/>
</dbReference>
<keyword evidence="7" id="KW-1185">Reference proteome</keyword>
<dbReference type="GO" id="GO:0005737">
    <property type="term" value="C:cytoplasm"/>
    <property type="evidence" value="ECO:0007669"/>
    <property type="project" value="TreeGrafter"/>
</dbReference>
<gene>
    <name evidence="6" type="ORF">BMF94_1210</name>
</gene>
<evidence type="ECO:0000256" key="2">
    <source>
        <dbReference type="ARBA" id="ARBA00022679"/>
    </source>
</evidence>
<dbReference type="EMBL" id="PJQD01000013">
    <property type="protein sequence ID" value="POY75588.1"/>
    <property type="molecule type" value="Genomic_DNA"/>
</dbReference>
<feature type="compositionally biased region" description="Polar residues" evidence="5">
    <location>
        <begin position="199"/>
        <end position="214"/>
    </location>
</feature>
<keyword evidence="3 4" id="KW-0418">Kinase</keyword>
<feature type="region of interest" description="Disordered" evidence="5">
    <location>
        <begin position="197"/>
        <end position="230"/>
    </location>
</feature>
<evidence type="ECO:0000256" key="5">
    <source>
        <dbReference type="SAM" id="MobiDB-lite"/>
    </source>
</evidence>
<protein>
    <recommendedName>
        <fullName evidence="4">Kinase</fullName>
        <ecNumber evidence="4">2.7.-.-</ecNumber>
    </recommendedName>
</protein>
<feature type="region of interest" description="Disordered" evidence="5">
    <location>
        <begin position="290"/>
        <end position="340"/>
    </location>
</feature>
<dbReference type="EC" id="2.7.-.-" evidence="4"/>
<dbReference type="AlphaFoldDB" id="A0A2S5BFP4"/>
<dbReference type="Gene3D" id="3.30.470.160">
    <property type="entry name" value="Inositol polyphosphate kinase"/>
    <property type="match status" value="1"/>
</dbReference>
<dbReference type="PANTHER" id="PTHR12400:SF108">
    <property type="entry name" value="KINASE"/>
    <property type="match status" value="1"/>
</dbReference>
<dbReference type="Proteomes" id="UP000237144">
    <property type="component" value="Unassembled WGS sequence"/>
</dbReference>
<evidence type="ECO:0000256" key="3">
    <source>
        <dbReference type="ARBA" id="ARBA00022777"/>
    </source>
</evidence>
<evidence type="ECO:0000313" key="7">
    <source>
        <dbReference type="Proteomes" id="UP000237144"/>
    </source>
</evidence>
<dbReference type="GO" id="GO:0008440">
    <property type="term" value="F:inositol-1,4,5-trisphosphate 3-kinase activity"/>
    <property type="evidence" value="ECO:0007669"/>
    <property type="project" value="TreeGrafter"/>
</dbReference>
<evidence type="ECO:0000256" key="4">
    <source>
        <dbReference type="RuleBase" id="RU363090"/>
    </source>
</evidence>
<feature type="compositionally biased region" description="Acidic residues" evidence="5">
    <location>
        <begin position="316"/>
        <end position="325"/>
    </location>
</feature>
<dbReference type="InterPro" id="IPR005522">
    <property type="entry name" value="IPK"/>
</dbReference>
<dbReference type="InterPro" id="IPR038286">
    <property type="entry name" value="IPK_sf"/>
</dbReference>